<dbReference type="HAMAP" id="MF_01281">
    <property type="entry name" value="MTA_SAH_deamin"/>
    <property type="match status" value="1"/>
</dbReference>
<comment type="catalytic activity">
    <reaction evidence="4">
        <text>S-adenosyl-L-homocysteine + H2O + H(+) = S-inosyl-L-homocysteine + NH4(+)</text>
        <dbReference type="Rhea" id="RHEA:20716"/>
        <dbReference type="ChEBI" id="CHEBI:15377"/>
        <dbReference type="ChEBI" id="CHEBI:15378"/>
        <dbReference type="ChEBI" id="CHEBI:28938"/>
        <dbReference type="ChEBI" id="CHEBI:57856"/>
        <dbReference type="ChEBI" id="CHEBI:57985"/>
        <dbReference type="EC" id="3.5.4.28"/>
    </reaction>
</comment>
<evidence type="ECO:0000256" key="4">
    <source>
        <dbReference type="HAMAP-Rule" id="MF_01281"/>
    </source>
</evidence>
<feature type="binding site" evidence="4">
    <location>
        <position position="63"/>
    </location>
    <ligand>
        <name>Zn(2+)</name>
        <dbReference type="ChEBI" id="CHEBI:29105"/>
    </ligand>
</feature>
<evidence type="ECO:0000259" key="5">
    <source>
        <dbReference type="Pfam" id="PF01979"/>
    </source>
</evidence>
<evidence type="ECO:0000313" key="7">
    <source>
        <dbReference type="Proteomes" id="UP000295008"/>
    </source>
</evidence>
<protein>
    <recommendedName>
        <fullName evidence="4">5-methylthioadenosine/S-adenosylhomocysteine deaminase</fullName>
        <shortName evidence="4">MTA/SAH deaminase</shortName>
        <ecNumber evidence="4">3.5.4.28</ecNumber>
        <ecNumber evidence="4">3.5.4.31</ecNumber>
    </recommendedName>
</protein>
<dbReference type="Pfam" id="PF01979">
    <property type="entry name" value="Amidohydro_1"/>
    <property type="match status" value="1"/>
</dbReference>
<dbReference type="EC" id="3.5.4.28" evidence="4"/>
<dbReference type="OrthoDB" id="9807210at2"/>
<comment type="similarity">
    <text evidence="4">Belongs to the metallo-dependent hydrolases superfamily. MTA/SAH deaminase family.</text>
</comment>
<dbReference type="GO" id="GO:0050270">
    <property type="term" value="F:S-adenosylhomocysteine deaminase activity"/>
    <property type="evidence" value="ECO:0007669"/>
    <property type="project" value="UniProtKB-UniRule"/>
</dbReference>
<feature type="binding site" evidence="4">
    <location>
        <position position="90"/>
    </location>
    <ligand>
        <name>substrate</name>
    </ligand>
</feature>
<proteinExistence type="inferred from homology"/>
<dbReference type="InterPro" id="IPR023512">
    <property type="entry name" value="Deaminase_MtaD/DadD"/>
</dbReference>
<evidence type="ECO:0000256" key="1">
    <source>
        <dbReference type="ARBA" id="ARBA00022723"/>
    </source>
</evidence>
<dbReference type="NCBIfam" id="NF005557">
    <property type="entry name" value="PRK07228.1"/>
    <property type="match status" value="1"/>
</dbReference>
<dbReference type="Gene3D" id="3.20.20.140">
    <property type="entry name" value="Metal-dependent hydrolases"/>
    <property type="match status" value="1"/>
</dbReference>
<keyword evidence="2 4" id="KW-0378">Hydrolase</keyword>
<dbReference type="PANTHER" id="PTHR43794">
    <property type="entry name" value="AMINOHYDROLASE SSNA-RELATED"/>
    <property type="match status" value="1"/>
</dbReference>
<evidence type="ECO:0000313" key="6">
    <source>
        <dbReference type="EMBL" id="TCL73142.1"/>
    </source>
</evidence>
<gene>
    <name evidence="4" type="primary">mtaD</name>
    <name evidence="6" type="ORF">EDC14_10054</name>
</gene>
<comment type="function">
    <text evidence="4">Catalyzes the deamination of 5-methylthioadenosine and S-adenosyl-L-homocysteine into 5-methylthioinosine and S-inosyl-L-homocysteine, respectively. Is also able to deaminate adenosine.</text>
</comment>
<dbReference type="EMBL" id="SLUN01000005">
    <property type="protein sequence ID" value="TCL73142.1"/>
    <property type="molecule type" value="Genomic_DNA"/>
</dbReference>
<feature type="binding site" evidence="4">
    <location>
        <position position="217"/>
    </location>
    <ligand>
        <name>Zn(2+)</name>
        <dbReference type="ChEBI" id="CHEBI:29105"/>
    </ligand>
</feature>
<dbReference type="PANTHER" id="PTHR43794:SF11">
    <property type="entry name" value="AMIDOHYDROLASE-RELATED DOMAIN-CONTAINING PROTEIN"/>
    <property type="match status" value="1"/>
</dbReference>
<dbReference type="SUPFAM" id="SSF51338">
    <property type="entry name" value="Composite domain of metallo-dependent hydrolases"/>
    <property type="match status" value="1"/>
</dbReference>
<comment type="caution">
    <text evidence="4">Lacks conserved residue(s) required for the propagation of feature annotation.</text>
</comment>
<name>A0A4R1S463_HYDET</name>
<dbReference type="InterPro" id="IPR032466">
    <property type="entry name" value="Metal_Hydrolase"/>
</dbReference>
<feature type="binding site" evidence="4">
    <location>
        <position position="220"/>
    </location>
    <ligand>
        <name>substrate</name>
    </ligand>
</feature>
<keyword evidence="1 4" id="KW-0479">Metal-binding</keyword>
<dbReference type="EC" id="3.5.4.31" evidence="4"/>
<comment type="caution">
    <text evidence="6">The sequence shown here is derived from an EMBL/GenBank/DDBJ whole genome shotgun (WGS) entry which is preliminary data.</text>
</comment>
<sequence length="442" mass="48927">MSSILIKNAHIVTMNEDRDVLKANLLIEGDRIKAIGNQDFSAEKTIDGQGQVVIPGLIQAHVHLCQSLFRGQADDLELLDWLRLRIWPLEGAHDPESVYYSALLGIGELFQGGTTAVIDMETVHHTEAAFEAIQTAGIRAMSGKCMMDWGSGVPESLLEKTEDSIRESVDLLEKWHGRCDGRLTYAFAPRFAVSCTEELLKQVGELSRRYQVKIHTHASENQGEIALVEQERKQRNVAYFESLGLADEHLILAHCIWLNEQELSILQRNRVKVVHCPSSNLKLSSGIAPIPEMLERDIGVSLGADGAPCNNNLDQFIEMRTAALIQKPLHNPTVMPAWRVFEMATLGGAEAMGLSDQIGSLEPGKKADLAMVDLRKLHCTPFAGSNIYAQLVYQARSSDVSLTMVDGRIVYEDGRLTTIDAADVMTRAERLIGRVYERAGLS</sequence>
<dbReference type="Proteomes" id="UP000295008">
    <property type="component" value="Unassembled WGS sequence"/>
</dbReference>
<dbReference type="GO" id="GO:0046872">
    <property type="term" value="F:metal ion binding"/>
    <property type="evidence" value="ECO:0007669"/>
    <property type="project" value="UniProtKB-KW"/>
</dbReference>
<comment type="catalytic activity">
    <reaction evidence="4">
        <text>S-methyl-5'-thioadenosine + H2O + H(+) = S-methyl-5'-thioinosine + NH4(+)</text>
        <dbReference type="Rhea" id="RHEA:25025"/>
        <dbReference type="ChEBI" id="CHEBI:15377"/>
        <dbReference type="ChEBI" id="CHEBI:15378"/>
        <dbReference type="ChEBI" id="CHEBI:17509"/>
        <dbReference type="ChEBI" id="CHEBI:28938"/>
        <dbReference type="ChEBI" id="CHEBI:48595"/>
        <dbReference type="EC" id="3.5.4.31"/>
    </reaction>
</comment>
<dbReference type="InterPro" id="IPR011059">
    <property type="entry name" value="Metal-dep_hydrolase_composite"/>
</dbReference>
<dbReference type="InterPro" id="IPR050287">
    <property type="entry name" value="MTA/SAH_deaminase"/>
</dbReference>
<feature type="binding site" evidence="4">
    <location>
        <position position="305"/>
    </location>
    <ligand>
        <name>substrate</name>
    </ligand>
</feature>
<accession>A0A4R1S463</accession>
<dbReference type="GO" id="GO:0090614">
    <property type="term" value="F:5'-methylthioadenosine deaminase activity"/>
    <property type="evidence" value="ECO:0007669"/>
    <property type="project" value="UniProtKB-UniRule"/>
</dbReference>
<dbReference type="CDD" id="cd01298">
    <property type="entry name" value="ATZ_TRZ_like"/>
    <property type="match status" value="1"/>
</dbReference>
<reference evidence="6 7" key="1">
    <citation type="submission" date="2019-03" db="EMBL/GenBank/DDBJ databases">
        <title>Genomic Encyclopedia of Type Strains, Phase IV (KMG-IV): sequencing the most valuable type-strain genomes for metagenomic binning, comparative biology and taxonomic classification.</title>
        <authorList>
            <person name="Goeker M."/>
        </authorList>
    </citation>
    <scope>NUCLEOTIDE SEQUENCE [LARGE SCALE GENOMIC DNA]</scope>
    <source>
        <strain evidence="6 7">LX-B</strain>
    </source>
</reference>
<dbReference type="Gene3D" id="2.30.40.10">
    <property type="entry name" value="Urease, subunit C, domain 1"/>
    <property type="match status" value="1"/>
</dbReference>
<keyword evidence="7" id="KW-1185">Reference proteome</keyword>
<dbReference type="InterPro" id="IPR006680">
    <property type="entry name" value="Amidohydro-rel"/>
</dbReference>
<organism evidence="6 7">
    <name type="scientific">Hydrogenispora ethanolica</name>
    <dbReference type="NCBI Taxonomy" id="1082276"/>
    <lineage>
        <taxon>Bacteria</taxon>
        <taxon>Bacillati</taxon>
        <taxon>Bacillota</taxon>
        <taxon>Hydrogenispora</taxon>
    </lineage>
</organism>
<dbReference type="SUPFAM" id="SSF51556">
    <property type="entry name" value="Metallo-dependent hydrolases"/>
    <property type="match status" value="1"/>
</dbReference>
<feature type="binding site" evidence="4">
    <location>
        <position position="305"/>
    </location>
    <ligand>
        <name>Zn(2+)</name>
        <dbReference type="ChEBI" id="CHEBI:29105"/>
    </ligand>
</feature>
<dbReference type="RefSeq" id="WP_132013303.1">
    <property type="nucleotide sequence ID" value="NZ_SLUN01000005.1"/>
</dbReference>
<dbReference type="FunFam" id="3.20.20.140:FF:000014">
    <property type="entry name" value="5-methylthioadenosine/S-adenosylhomocysteine deaminase"/>
    <property type="match status" value="1"/>
</dbReference>
<feature type="binding site" evidence="4">
    <location>
        <position position="61"/>
    </location>
    <ligand>
        <name>Zn(2+)</name>
        <dbReference type="ChEBI" id="CHEBI:29105"/>
    </ligand>
</feature>
<comment type="cofactor">
    <cofactor evidence="4">
        <name>Zn(2+)</name>
        <dbReference type="ChEBI" id="CHEBI:29105"/>
    </cofactor>
    <text evidence="4">Binds 1 zinc ion per subunit.</text>
</comment>
<feature type="domain" description="Amidohydrolase-related" evidence="5">
    <location>
        <begin position="52"/>
        <end position="410"/>
    </location>
</feature>
<keyword evidence="3 4" id="KW-0862">Zinc</keyword>
<evidence type="ECO:0000256" key="2">
    <source>
        <dbReference type="ARBA" id="ARBA00022801"/>
    </source>
</evidence>
<evidence type="ECO:0000256" key="3">
    <source>
        <dbReference type="ARBA" id="ARBA00022833"/>
    </source>
</evidence>
<dbReference type="AlphaFoldDB" id="A0A4R1S463"/>